<feature type="compositionally biased region" description="Polar residues" evidence="3">
    <location>
        <begin position="422"/>
        <end position="437"/>
    </location>
</feature>
<dbReference type="OMA" id="NPKMMSS"/>
<gene>
    <name evidence="5" type="primary">LOC106080134</name>
</gene>
<dbReference type="RefSeq" id="XP_055869822.1">
    <property type="nucleotide sequence ID" value="XM_056013847.1"/>
</dbReference>
<dbReference type="Pfam" id="PF07139">
    <property type="entry name" value="SPATS2-like"/>
    <property type="match status" value="1"/>
</dbReference>
<evidence type="ECO:0000313" key="4">
    <source>
        <dbReference type="Proteomes" id="UP001165740"/>
    </source>
</evidence>
<feature type="compositionally biased region" description="Basic residues" evidence="3">
    <location>
        <begin position="89"/>
        <end position="98"/>
    </location>
</feature>
<feature type="compositionally biased region" description="Gly residues" evidence="3">
    <location>
        <begin position="501"/>
        <end position="515"/>
    </location>
</feature>
<dbReference type="PANTHER" id="PTHR15623:SF11">
    <property type="entry name" value="SPERMATOGENESIS-ASSOCIATED SERINE-RICH PROTEIN 2"/>
    <property type="match status" value="1"/>
</dbReference>
<dbReference type="OrthoDB" id="6136201at2759"/>
<accession>A0A9W2Z4I1</accession>
<feature type="compositionally biased region" description="Low complexity" evidence="3">
    <location>
        <begin position="161"/>
        <end position="184"/>
    </location>
</feature>
<dbReference type="SUPFAM" id="SSF46934">
    <property type="entry name" value="UBA-like"/>
    <property type="match status" value="1"/>
</dbReference>
<dbReference type="InterPro" id="IPR009816">
    <property type="entry name" value="SPATS2-like"/>
</dbReference>
<name>A0A9W2Z4I1_BIOGL</name>
<organism evidence="4 5">
    <name type="scientific">Biomphalaria glabrata</name>
    <name type="common">Bloodfluke planorb</name>
    <name type="synonym">Freshwater snail</name>
    <dbReference type="NCBI Taxonomy" id="6526"/>
    <lineage>
        <taxon>Eukaryota</taxon>
        <taxon>Metazoa</taxon>
        <taxon>Spiralia</taxon>
        <taxon>Lophotrochozoa</taxon>
        <taxon>Mollusca</taxon>
        <taxon>Gastropoda</taxon>
        <taxon>Heterobranchia</taxon>
        <taxon>Euthyneura</taxon>
        <taxon>Panpulmonata</taxon>
        <taxon>Hygrophila</taxon>
        <taxon>Lymnaeoidea</taxon>
        <taxon>Planorbidae</taxon>
        <taxon>Biomphalaria</taxon>
    </lineage>
</organism>
<reference evidence="5" key="1">
    <citation type="submission" date="2025-08" db="UniProtKB">
        <authorList>
            <consortium name="RefSeq"/>
        </authorList>
    </citation>
    <scope>IDENTIFICATION</scope>
</reference>
<evidence type="ECO:0000256" key="3">
    <source>
        <dbReference type="SAM" id="MobiDB-lite"/>
    </source>
</evidence>
<comment type="similarity">
    <text evidence="1">Belongs to the SPATS2 family.</text>
</comment>
<feature type="region of interest" description="Disordered" evidence="3">
    <location>
        <begin position="82"/>
        <end position="232"/>
    </location>
</feature>
<feature type="coiled-coil region" evidence="2">
    <location>
        <begin position="236"/>
        <end position="296"/>
    </location>
</feature>
<dbReference type="GO" id="GO:0005737">
    <property type="term" value="C:cytoplasm"/>
    <property type="evidence" value="ECO:0007669"/>
    <property type="project" value="TreeGrafter"/>
</dbReference>
<feature type="compositionally biased region" description="Low complexity" evidence="3">
    <location>
        <begin position="545"/>
        <end position="559"/>
    </location>
</feature>
<keyword evidence="4" id="KW-1185">Reference proteome</keyword>
<dbReference type="Proteomes" id="UP001165740">
    <property type="component" value="Chromosome 16"/>
</dbReference>
<feature type="region of interest" description="Disordered" evidence="3">
    <location>
        <begin position="1"/>
        <end position="32"/>
    </location>
</feature>
<dbReference type="PANTHER" id="PTHR15623">
    <property type="entry name" value="SPERMATOGENESIS-ASSOCIATED SERINE-RICH PROTEIN 2-RELATED"/>
    <property type="match status" value="1"/>
</dbReference>
<sequence length="559" mass="61039">MARKNNSRSEASGSIHFDSRTKAVMAESSQDNIKEKVQAVREVVLHKSNNEVVMVLQYYDYNVERAIQAYLEDGAKEALQEWNVTGSKQPKKRKNKKKAGSDKQGDKSGPAPPGAPTDVKGEPPMVNGKSVLPNGDVPNGGDKSDVESSTETQPKEEAQDSTQAAAAPTPSAATLTAPSKTATSVPQPQRQPHKGGRGHGDSHQQHHHSNRERTISEVSTNSGMGDGHHKKPFQGLEKAIKDLHRQTTSLERLKQLLDHEIDRSYKSMKSVFEELRQGLSNREAQLLSEMDILKKEASEMLSMRQGKAVELKRQVDRADKLKDSEVSELRAEIKHFVSERRHDEDIGHTTRFLFDSDHLLDEVKKFGEVVHVKSVYSPRRVSISSVASSSISHNDDQSQEVSELQEKFKNSLKLTNSDHQDTSSVDYPTSSAGTLTDTDFKTSKNRRRPASNRQEDSVSPSLDINSNKATTAAAPSTTSNSSNYSSQGSSATYRNSNTGSPGRGGRGGSNYGQRGGRGRGRGRGGYDRDGPRPQGQGYNRPYSGPPAAAGRPTAAPTST</sequence>
<evidence type="ECO:0000256" key="1">
    <source>
        <dbReference type="ARBA" id="ARBA00007105"/>
    </source>
</evidence>
<feature type="compositionally biased region" description="Low complexity" evidence="3">
    <location>
        <begin position="383"/>
        <end position="392"/>
    </location>
</feature>
<evidence type="ECO:0000313" key="5">
    <source>
        <dbReference type="RefSeq" id="XP_055869822.1"/>
    </source>
</evidence>
<dbReference type="AlphaFoldDB" id="A0A9W2Z4I1"/>
<dbReference type="GeneID" id="106080134"/>
<proteinExistence type="inferred from homology"/>
<feature type="region of interest" description="Disordered" evidence="3">
    <location>
        <begin position="383"/>
        <end position="559"/>
    </location>
</feature>
<evidence type="ECO:0000256" key="2">
    <source>
        <dbReference type="SAM" id="Coils"/>
    </source>
</evidence>
<protein>
    <submittedName>
        <fullName evidence="5">Spermatogenesis-associated serine-rich protein 2-like isoform X1</fullName>
    </submittedName>
</protein>
<keyword evidence="2" id="KW-0175">Coiled coil</keyword>
<dbReference type="InterPro" id="IPR009060">
    <property type="entry name" value="UBA-like_sf"/>
</dbReference>
<feature type="compositionally biased region" description="Low complexity" evidence="3">
    <location>
        <begin position="465"/>
        <end position="492"/>
    </location>
</feature>